<feature type="domain" description="HTH araC/xylS-type" evidence="4">
    <location>
        <begin position="235"/>
        <end position="333"/>
    </location>
</feature>
<dbReference type="SUPFAM" id="SSF46689">
    <property type="entry name" value="Homeodomain-like"/>
    <property type="match status" value="2"/>
</dbReference>
<evidence type="ECO:0000256" key="1">
    <source>
        <dbReference type="ARBA" id="ARBA00023015"/>
    </source>
</evidence>
<dbReference type="PROSITE" id="PS00041">
    <property type="entry name" value="HTH_ARAC_FAMILY_1"/>
    <property type="match status" value="1"/>
</dbReference>
<dbReference type="SMART" id="SM00342">
    <property type="entry name" value="HTH_ARAC"/>
    <property type="match status" value="1"/>
</dbReference>
<dbReference type="InterPro" id="IPR018060">
    <property type="entry name" value="HTH_AraC"/>
</dbReference>
<evidence type="ECO:0000313" key="5">
    <source>
        <dbReference type="EMBL" id="MFD0684441.1"/>
    </source>
</evidence>
<name>A0ABW2XDA2_9ACTN</name>
<protein>
    <submittedName>
        <fullName evidence="5">GlxA family transcriptional regulator</fullName>
    </submittedName>
</protein>
<keyword evidence="6" id="KW-1185">Reference proteome</keyword>
<gene>
    <name evidence="5" type="ORF">ACFQZM_08045</name>
</gene>
<dbReference type="InterPro" id="IPR018062">
    <property type="entry name" value="HTH_AraC-typ_CS"/>
</dbReference>
<dbReference type="InterPro" id="IPR052158">
    <property type="entry name" value="INH-QAR"/>
</dbReference>
<dbReference type="Gene3D" id="3.40.50.880">
    <property type="match status" value="1"/>
</dbReference>
<dbReference type="Proteomes" id="UP001597063">
    <property type="component" value="Unassembled WGS sequence"/>
</dbReference>
<dbReference type="InterPro" id="IPR009057">
    <property type="entry name" value="Homeodomain-like_sf"/>
</dbReference>
<dbReference type="Gene3D" id="1.10.10.60">
    <property type="entry name" value="Homeodomain-like"/>
    <property type="match status" value="1"/>
</dbReference>
<dbReference type="PANTHER" id="PTHR43130:SF3">
    <property type="entry name" value="HTH-TYPE TRANSCRIPTIONAL REGULATOR RV1931C"/>
    <property type="match status" value="1"/>
</dbReference>
<dbReference type="Pfam" id="PF01965">
    <property type="entry name" value="DJ-1_PfpI"/>
    <property type="match status" value="1"/>
</dbReference>
<accession>A0ABW2XDA2</accession>
<dbReference type="InterPro" id="IPR002818">
    <property type="entry name" value="DJ-1/PfpI"/>
</dbReference>
<proteinExistence type="predicted"/>
<keyword evidence="3" id="KW-0804">Transcription</keyword>
<organism evidence="5 6">
    <name type="scientific">Actinomadura fibrosa</name>
    <dbReference type="NCBI Taxonomy" id="111802"/>
    <lineage>
        <taxon>Bacteria</taxon>
        <taxon>Bacillati</taxon>
        <taxon>Actinomycetota</taxon>
        <taxon>Actinomycetes</taxon>
        <taxon>Streptosporangiales</taxon>
        <taxon>Thermomonosporaceae</taxon>
        <taxon>Actinomadura</taxon>
    </lineage>
</organism>
<evidence type="ECO:0000313" key="6">
    <source>
        <dbReference type="Proteomes" id="UP001597063"/>
    </source>
</evidence>
<dbReference type="InterPro" id="IPR029062">
    <property type="entry name" value="Class_I_gatase-like"/>
</dbReference>
<dbReference type="PANTHER" id="PTHR43130">
    <property type="entry name" value="ARAC-FAMILY TRANSCRIPTIONAL REGULATOR"/>
    <property type="match status" value="1"/>
</dbReference>
<evidence type="ECO:0000256" key="3">
    <source>
        <dbReference type="ARBA" id="ARBA00023163"/>
    </source>
</evidence>
<reference evidence="6" key="1">
    <citation type="journal article" date="2019" name="Int. J. Syst. Evol. Microbiol.">
        <title>The Global Catalogue of Microorganisms (GCM) 10K type strain sequencing project: providing services to taxonomists for standard genome sequencing and annotation.</title>
        <authorList>
            <consortium name="The Broad Institute Genomics Platform"/>
            <consortium name="The Broad Institute Genome Sequencing Center for Infectious Disease"/>
            <person name="Wu L."/>
            <person name="Ma J."/>
        </authorList>
    </citation>
    <scope>NUCLEOTIDE SEQUENCE [LARGE SCALE GENOMIC DNA]</scope>
    <source>
        <strain evidence="6">JCM 9371</strain>
    </source>
</reference>
<dbReference type="RefSeq" id="WP_378322287.1">
    <property type="nucleotide sequence ID" value="NZ_JBHTGP010000003.1"/>
</dbReference>
<dbReference type="Pfam" id="PF12833">
    <property type="entry name" value="HTH_18"/>
    <property type="match status" value="1"/>
</dbReference>
<evidence type="ECO:0000256" key="2">
    <source>
        <dbReference type="ARBA" id="ARBA00023125"/>
    </source>
</evidence>
<keyword evidence="2" id="KW-0238">DNA-binding</keyword>
<evidence type="ECO:0000259" key="4">
    <source>
        <dbReference type="PROSITE" id="PS01124"/>
    </source>
</evidence>
<dbReference type="PROSITE" id="PS01124">
    <property type="entry name" value="HTH_ARAC_FAMILY_2"/>
    <property type="match status" value="1"/>
</dbReference>
<comment type="caution">
    <text evidence="5">The sequence shown here is derived from an EMBL/GenBank/DDBJ whole genome shotgun (WGS) entry which is preliminary data.</text>
</comment>
<dbReference type="EMBL" id="JBHTGP010000003">
    <property type="protein sequence ID" value="MFD0684441.1"/>
    <property type="molecule type" value="Genomic_DNA"/>
</dbReference>
<sequence>MSPFRSIAVYVPQRARVFELGMVVEVFADRTSRGLPSFEVSLCTGVPGEVLTDSGLTVEIEHGLDRLGAADLVVLLPGGCAPDPSCGAGPPGRGDPPARALPAPASPALVAAVRAAYERGAILAGLCCGSFPLADAGLLDGRRVAVHWSVAADFAARYPAVRLAADALYADEGRIVTGAGAAAGLDMLLHVLRREHGAAVAGAVARALVVAPHRAGEQAQRPAAPLPGDEDERLAELLAWARAHLHLPLRVDGLAARAMMSPRTFARRFKAVTGTTPYAWLVAQRLDRAAELIETTRLPLEEVARRVGYRSAGVLRERFVERHGMAPSDYRRGVTRLRRSSGGAAGELEPYRSKCS</sequence>
<dbReference type="SUPFAM" id="SSF52317">
    <property type="entry name" value="Class I glutamine amidotransferase-like"/>
    <property type="match status" value="1"/>
</dbReference>
<keyword evidence="1" id="KW-0805">Transcription regulation</keyword>